<gene>
    <name evidence="2" type="ORF">H8S37_10155</name>
</gene>
<reference evidence="2" key="1">
    <citation type="submission" date="2020-08" db="EMBL/GenBank/DDBJ databases">
        <title>Genome public.</title>
        <authorList>
            <person name="Liu C."/>
            <person name="Sun Q."/>
        </authorList>
    </citation>
    <scope>NUCLEOTIDE SEQUENCE</scope>
    <source>
        <strain evidence="2">NSJ-55</strain>
    </source>
</reference>
<evidence type="ECO:0000313" key="2">
    <source>
        <dbReference type="EMBL" id="MBC5689278.1"/>
    </source>
</evidence>
<accession>A0A923LI91</accession>
<keyword evidence="3" id="KW-1185">Reference proteome</keyword>
<organism evidence="2 3">
    <name type="scientific">Mediterraneibacter hominis</name>
    <dbReference type="NCBI Taxonomy" id="2763054"/>
    <lineage>
        <taxon>Bacteria</taxon>
        <taxon>Bacillati</taxon>
        <taxon>Bacillota</taxon>
        <taxon>Clostridia</taxon>
        <taxon>Lachnospirales</taxon>
        <taxon>Lachnospiraceae</taxon>
        <taxon>Mediterraneibacter</taxon>
    </lineage>
</organism>
<dbReference type="Pfam" id="PF12002">
    <property type="entry name" value="MgsA_C"/>
    <property type="match status" value="1"/>
</dbReference>
<dbReference type="InterPro" id="IPR008921">
    <property type="entry name" value="DNA_pol3_clamp-load_cplx_C"/>
</dbReference>
<proteinExistence type="predicted"/>
<dbReference type="GO" id="GO:0006260">
    <property type="term" value="P:DNA replication"/>
    <property type="evidence" value="ECO:0007669"/>
    <property type="project" value="InterPro"/>
</dbReference>
<dbReference type="RefSeq" id="WP_186875952.1">
    <property type="nucleotide sequence ID" value="NZ_JACOPF010000002.1"/>
</dbReference>
<dbReference type="InterPro" id="IPR021886">
    <property type="entry name" value="MgsA_C"/>
</dbReference>
<dbReference type="AlphaFoldDB" id="A0A923LI91"/>
<evidence type="ECO:0000313" key="3">
    <source>
        <dbReference type="Proteomes" id="UP000652477"/>
    </source>
</evidence>
<evidence type="ECO:0000259" key="1">
    <source>
        <dbReference type="Pfam" id="PF12002"/>
    </source>
</evidence>
<dbReference type="SUPFAM" id="SSF48019">
    <property type="entry name" value="post-AAA+ oligomerization domain-like"/>
    <property type="match status" value="1"/>
</dbReference>
<dbReference type="GO" id="GO:0003677">
    <property type="term" value="F:DNA binding"/>
    <property type="evidence" value="ECO:0007669"/>
    <property type="project" value="InterPro"/>
</dbReference>
<dbReference type="Proteomes" id="UP000652477">
    <property type="component" value="Unassembled WGS sequence"/>
</dbReference>
<protein>
    <recommendedName>
        <fullName evidence="1">MgsA AAA+ ATPase C-terminal domain-containing protein</fullName>
    </recommendedName>
</protein>
<comment type="caution">
    <text evidence="2">The sequence shown here is derived from an EMBL/GenBank/DDBJ whole genome shotgun (WGS) entry which is preliminary data.</text>
</comment>
<dbReference type="EMBL" id="JACOPF010000002">
    <property type="protein sequence ID" value="MBC5689278.1"/>
    <property type="molecule type" value="Genomic_DNA"/>
</dbReference>
<sequence>MPKTNAVNPWENAKTVNGLVADEVISMLQKAIRRGLEEDAVDAAYELYLTSSELEHVMWRRLIMIAMEDIGFGDIRSAAIVYAYYQAKDLYDRDNGDRQLPFIQMIRYLCRCPKERSSSYYQNLEAMKFDRGYKIDIPDYALDKHTKRGKEMGRDTMFFYTDGDRVHPEYEDEENLHTKALKKRAMEETEQNGN</sequence>
<dbReference type="Gene3D" id="1.20.272.10">
    <property type="match status" value="1"/>
</dbReference>
<feature type="domain" description="MgsA AAA+ ATPase C-terminal" evidence="1">
    <location>
        <begin position="55"/>
        <end position="165"/>
    </location>
</feature>
<name>A0A923LI91_9FIRM</name>